<accession>A0AAD2WBI8</accession>
<evidence type="ECO:0000313" key="1">
    <source>
        <dbReference type="EMBL" id="ENY77421.1"/>
    </source>
</evidence>
<evidence type="ECO:0000313" key="2">
    <source>
        <dbReference type="Proteomes" id="UP000013237"/>
    </source>
</evidence>
<reference evidence="1 2" key="1">
    <citation type="submission" date="2013-02" db="EMBL/GenBank/DDBJ databases">
        <title>Insights into the proteome of triclosan-resistant Pseudomonas putida TRO1, isolated from activated sludge.</title>
        <authorList>
            <person name="Lolas I.B."/>
            <person name="Almeida B."/>
            <person name="Starnawski P.M."/>
            <person name="Soenderkaer M."/>
            <person name="Nielsen K.L."/>
            <person name="Nielsen J.L."/>
        </authorList>
    </citation>
    <scope>NUCLEOTIDE SEQUENCE [LARGE SCALE GENOMIC DNA]</scope>
    <source>
        <strain evidence="1 2">TRO1</strain>
    </source>
</reference>
<dbReference type="EMBL" id="APBQ01000068">
    <property type="protein sequence ID" value="ENY77421.1"/>
    <property type="molecule type" value="Genomic_DNA"/>
</dbReference>
<protein>
    <submittedName>
        <fullName evidence="1">Uncharacterized protein</fullName>
    </submittedName>
</protein>
<dbReference type="AlphaFoldDB" id="A0AAD2WBI8"/>
<proteinExistence type="predicted"/>
<comment type="caution">
    <text evidence="1">The sequence shown here is derived from an EMBL/GenBank/DDBJ whole genome shotgun (WGS) entry which is preliminary data.</text>
</comment>
<sequence length="99" mass="10284">MFARLAVNAAHLKMMDAIGMEKTATKSNMADGQGLGRGFGEVFRRLIALSGLFVGEPASTGLRGACRSGFAREEAGSGNRNAPASRGVLGITRRSVISA</sequence>
<gene>
    <name evidence="1" type="ORF">C206_12159</name>
</gene>
<name>A0AAD2WBI8_PSEPU</name>
<organism evidence="1 2">
    <name type="scientific">Pseudomonas putida TRO1</name>
    <dbReference type="NCBI Taxonomy" id="1227924"/>
    <lineage>
        <taxon>Bacteria</taxon>
        <taxon>Pseudomonadati</taxon>
        <taxon>Pseudomonadota</taxon>
        <taxon>Gammaproteobacteria</taxon>
        <taxon>Pseudomonadales</taxon>
        <taxon>Pseudomonadaceae</taxon>
        <taxon>Pseudomonas</taxon>
    </lineage>
</organism>
<dbReference type="Proteomes" id="UP000013237">
    <property type="component" value="Unassembled WGS sequence"/>
</dbReference>